<protein>
    <recommendedName>
        <fullName evidence="2">Calcineurin-like phosphoesterase domain-containing protein</fullName>
    </recommendedName>
</protein>
<dbReference type="OrthoDB" id="9773856at2"/>
<evidence type="ECO:0000256" key="1">
    <source>
        <dbReference type="ARBA" id="ARBA00022801"/>
    </source>
</evidence>
<dbReference type="InterPro" id="IPR004843">
    <property type="entry name" value="Calcineurin-like_PHP"/>
</dbReference>
<dbReference type="InterPro" id="IPR014576">
    <property type="entry name" value="Pesterase_YhaO"/>
</dbReference>
<dbReference type="EMBL" id="NGJY01000002">
    <property type="protein sequence ID" value="RSU03323.1"/>
    <property type="molecule type" value="Genomic_DNA"/>
</dbReference>
<dbReference type="InterPro" id="IPR041796">
    <property type="entry name" value="Mre11_N"/>
</dbReference>
<dbReference type="SUPFAM" id="SSF56300">
    <property type="entry name" value="Metallo-dependent phosphatases"/>
    <property type="match status" value="1"/>
</dbReference>
<dbReference type="InterPro" id="IPR050535">
    <property type="entry name" value="DNA_Repair-Maintenance_Comp"/>
</dbReference>
<dbReference type="InterPro" id="IPR029052">
    <property type="entry name" value="Metallo-depent_PP-like"/>
</dbReference>
<proteinExistence type="predicted"/>
<dbReference type="Gene3D" id="3.60.21.10">
    <property type="match status" value="1"/>
</dbReference>
<comment type="caution">
    <text evidence="3">The sequence shown here is derived from an EMBL/GenBank/DDBJ whole genome shotgun (WGS) entry which is preliminary data.</text>
</comment>
<organism evidence="3 4">
    <name type="scientific">Vagococcus fessus</name>
    <dbReference type="NCBI Taxonomy" id="120370"/>
    <lineage>
        <taxon>Bacteria</taxon>
        <taxon>Bacillati</taxon>
        <taxon>Bacillota</taxon>
        <taxon>Bacilli</taxon>
        <taxon>Lactobacillales</taxon>
        <taxon>Enterococcaceae</taxon>
        <taxon>Vagococcus</taxon>
    </lineage>
</organism>
<evidence type="ECO:0000313" key="4">
    <source>
        <dbReference type="Proteomes" id="UP000287101"/>
    </source>
</evidence>
<keyword evidence="4" id="KW-1185">Reference proteome</keyword>
<dbReference type="PIRSF" id="PIRSF033091">
    <property type="entry name" value="Pesterase_YhaO"/>
    <property type="match status" value="1"/>
</dbReference>
<dbReference type="AlphaFoldDB" id="A0A430A869"/>
<dbReference type="RefSeq" id="WP_126831533.1">
    <property type="nucleotide sequence ID" value="NZ_CBCRYB010000001.1"/>
</dbReference>
<dbReference type="PANTHER" id="PTHR30337">
    <property type="entry name" value="COMPONENT OF ATP-DEPENDENT DSDNA EXONUCLEASE"/>
    <property type="match status" value="1"/>
</dbReference>
<dbReference type="Pfam" id="PF00149">
    <property type="entry name" value="Metallophos"/>
    <property type="match status" value="1"/>
</dbReference>
<keyword evidence="1" id="KW-0378">Hydrolase</keyword>
<dbReference type="Proteomes" id="UP000287101">
    <property type="component" value="Unassembled WGS sequence"/>
</dbReference>
<name>A0A430A869_9ENTE</name>
<dbReference type="PANTHER" id="PTHR30337:SF7">
    <property type="entry name" value="PHOSPHOESTERASE"/>
    <property type="match status" value="1"/>
</dbReference>
<evidence type="ECO:0000313" key="3">
    <source>
        <dbReference type="EMBL" id="RSU03323.1"/>
    </source>
</evidence>
<sequence>MKILHVADLHMDQAFEGLGKLPRKVREKLANENLNAWKNTVALAIEKDVDLVVIVGDTFHQSVISVNSQHHFINGLKRLEQYDIPTVLTFGNHDYYAPEKYWFDFPNNVHIIISEEIETVDVRLKTGELVSVSGFSYQSKWLSDNKGKKFPVKSIDSTYHIGLYHGQLQSGNVDTDRYAPFNLAELKEKGYDYWALGHIHQPQFISEEPLMVYPGSPIGHTRKEINSRGVVIVGMTGKEVSLEWLPVAKIAWQKVSISLKYARTLSECLVETEEQFNNVSWKGENITFALLEWCDIPEQLRQEISKELEQLEVLSYLQEQLYKLSNEQVWLVSLSQETLIDRLTLPLGLSAQAIQDEIVAFNTEEKFNQTVLDLLKQPELRQILEQDSRFKEAVFYETYQQLLNDLGGRGAAKYEN</sequence>
<feature type="domain" description="Calcineurin-like phosphoesterase" evidence="2">
    <location>
        <begin position="1"/>
        <end position="202"/>
    </location>
</feature>
<accession>A0A430A869</accession>
<reference evidence="3 4" key="1">
    <citation type="submission" date="2017-05" db="EMBL/GenBank/DDBJ databases">
        <title>Vagococcus spp. assemblies.</title>
        <authorList>
            <person name="Gulvik C.A."/>
        </authorList>
    </citation>
    <scope>NUCLEOTIDE SEQUENCE [LARGE SCALE GENOMIC DNA]</scope>
    <source>
        <strain evidence="3 4">CCUG 41755</strain>
    </source>
</reference>
<gene>
    <name evidence="3" type="ORF">CBF31_06300</name>
</gene>
<evidence type="ECO:0000259" key="2">
    <source>
        <dbReference type="Pfam" id="PF00149"/>
    </source>
</evidence>
<dbReference type="GO" id="GO:0016787">
    <property type="term" value="F:hydrolase activity"/>
    <property type="evidence" value="ECO:0007669"/>
    <property type="project" value="UniProtKB-KW"/>
</dbReference>
<dbReference type="CDD" id="cd00840">
    <property type="entry name" value="MPP_Mre11_N"/>
    <property type="match status" value="1"/>
</dbReference>